<dbReference type="AlphaFoldDB" id="A0AAV2GDB1"/>
<protein>
    <submittedName>
        <fullName evidence="2">Uncharacterized protein</fullName>
    </submittedName>
</protein>
<evidence type="ECO:0000256" key="1">
    <source>
        <dbReference type="SAM" id="MobiDB-lite"/>
    </source>
</evidence>
<gene>
    <name evidence="2" type="ORF">LTRI10_LOCUS47764</name>
</gene>
<dbReference type="EMBL" id="OZ034821">
    <property type="protein sequence ID" value="CAL1408144.1"/>
    <property type="molecule type" value="Genomic_DNA"/>
</dbReference>
<sequence>MHDPIPKVVNERGQLNKPNVVGNKGVSFRTAAIPTDKVSNQGELKGMGELPSKLSGMGRPPDDHAKQHTLLAHPPIDKHLGEFEVNNMDGINPSGAQ</sequence>
<proteinExistence type="predicted"/>
<name>A0AAV2GDB1_9ROSI</name>
<dbReference type="Proteomes" id="UP001497516">
    <property type="component" value="Chromosome 8"/>
</dbReference>
<accession>A0AAV2GDB1</accession>
<reference evidence="2 3" key="1">
    <citation type="submission" date="2024-04" db="EMBL/GenBank/DDBJ databases">
        <authorList>
            <person name="Fracassetti M."/>
        </authorList>
    </citation>
    <scope>NUCLEOTIDE SEQUENCE [LARGE SCALE GENOMIC DNA]</scope>
</reference>
<evidence type="ECO:0000313" key="2">
    <source>
        <dbReference type="EMBL" id="CAL1408144.1"/>
    </source>
</evidence>
<organism evidence="2 3">
    <name type="scientific">Linum trigynum</name>
    <dbReference type="NCBI Taxonomy" id="586398"/>
    <lineage>
        <taxon>Eukaryota</taxon>
        <taxon>Viridiplantae</taxon>
        <taxon>Streptophyta</taxon>
        <taxon>Embryophyta</taxon>
        <taxon>Tracheophyta</taxon>
        <taxon>Spermatophyta</taxon>
        <taxon>Magnoliopsida</taxon>
        <taxon>eudicotyledons</taxon>
        <taxon>Gunneridae</taxon>
        <taxon>Pentapetalae</taxon>
        <taxon>rosids</taxon>
        <taxon>fabids</taxon>
        <taxon>Malpighiales</taxon>
        <taxon>Linaceae</taxon>
        <taxon>Linum</taxon>
    </lineage>
</organism>
<keyword evidence="3" id="KW-1185">Reference proteome</keyword>
<evidence type="ECO:0000313" key="3">
    <source>
        <dbReference type="Proteomes" id="UP001497516"/>
    </source>
</evidence>
<feature type="region of interest" description="Disordered" evidence="1">
    <location>
        <begin position="1"/>
        <end position="67"/>
    </location>
</feature>